<dbReference type="HOGENOM" id="CLU_095888_0_0_6"/>
<protein>
    <submittedName>
        <fullName evidence="1">Uncharacterized protein</fullName>
    </submittedName>
</protein>
<dbReference type="eggNOG" id="ENOG502ZC1E">
    <property type="taxonomic scope" value="Bacteria"/>
</dbReference>
<dbReference type="EMBL" id="CP000510">
    <property type="protein sequence ID" value="ABM04254.1"/>
    <property type="molecule type" value="Genomic_DNA"/>
</dbReference>
<name>A1SXN9_PSYIN</name>
<dbReference type="Proteomes" id="UP000000639">
    <property type="component" value="Chromosome"/>
</dbReference>
<gene>
    <name evidence="1" type="ordered locus">Ping_2533</name>
</gene>
<accession>A1SXN9</accession>
<dbReference type="RefSeq" id="WP_011770814.1">
    <property type="nucleotide sequence ID" value="NC_008709.1"/>
</dbReference>
<evidence type="ECO:0000313" key="2">
    <source>
        <dbReference type="Proteomes" id="UP000000639"/>
    </source>
</evidence>
<proteinExistence type="predicted"/>
<organism evidence="1 2">
    <name type="scientific">Psychromonas ingrahamii (strain DSM 17664 / CCUG 51855 / 37)</name>
    <dbReference type="NCBI Taxonomy" id="357804"/>
    <lineage>
        <taxon>Bacteria</taxon>
        <taxon>Pseudomonadati</taxon>
        <taxon>Pseudomonadota</taxon>
        <taxon>Gammaproteobacteria</taxon>
        <taxon>Alteromonadales</taxon>
        <taxon>Psychromonadaceae</taxon>
        <taxon>Psychromonas</taxon>
    </lineage>
</organism>
<sequence>MNIFILDNDIGTCAQYHCDQHVIKMILESVQILCTVLNKKGFSTPYKSTHANHPSVLWAEASFDNFLWLSDLTLELNKEYKYRYDKQTDHKSIVVLSEISQYSFLSIGLTTFPQAMPEQYKVANDPVLAYRNFYRGDKAKFAKWTKRAPPEWFKD</sequence>
<dbReference type="STRING" id="357804.Ping_2533"/>
<dbReference type="AlphaFoldDB" id="A1SXN9"/>
<reference evidence="1 2" key="1">
    <citation type="submission" date="2007-01" db="EMBL/GenBank/DDBJ databases">
        <title>Complete sequence of Psychromonas ingrahamii 37.</title>
        <authorList>
            <consortium name="US DOE Joint Genome Institute"/>
            <person name="Copeland A."/>
            <person name="Lucas S."/>
            <person name="Lapidus A."/>
            <person name="Barry K."/>
            <person name="Detter J.C."/>
            <person name="Glavina del Rio T."/>
            <person name="Hammon N."/>
            <person name="Israni S."/>
            <person name="Dalin E."/>
            <person name="Tice H."/>
            <person name="Pitluck S."/>
            <person name="Thompson L.S."/>
            <person name="Brettin T."/>
            <person name="Bruce D."/>
            <person name="Han C."/>
            <person name="Tapia R."/>
            <person name="Schmutz J."/>
            <person name="Larimer F."/>
            <person name="Land M."/>
            <person name="Hauser L."/>
            <person name="Kyrpides N."/>
            <person name="Ivanova N."/>
            <person name="Staley J."/>
            <person name="Richardson P."/>
        </authorList>
    </citation>
    <scope>NUCLEOTIDE SEQUENCE [LARGE SCALE GENOMIC DNA]</scope>
    <source>
        <strain evidence="1 2">37</strain>
    </source>
</reference>
<dbReference type="KEGG" id="pin:Ping_2533"/>
<dbReference type="InterPro" id="IPR004260">
    <property type="entry name" value="Pyr-dimer_DNA_glycosylase"/>
</dbReference>
<dbReference type="OrthoDB" id="7348899at2"/>
<evidence type="ECO:0000313" key="1">
    <source>
        <dbReference type="EMBL" id="ABM04254.1"/>
    </source>
</evidence>
<dbReference type="Pfam" id="PF03013">
    <property type="entry name" value="Pyr_excise"/>
    <property type="match status" value="1"/>
</dbReference>
<keyword evidence="2" id="KW-1185">Reference proteome</keyword>